<comment type="caution">
    <text evidence="2">The sequence shown here is derived from an EMBL/GenBank/DDBJ whole genome shotgun (WGS) entry which is preliminary data.</text>
</comment>
<dbReference type="InterPro" id="IPR003731">
    <property type="entry name" value="Di-Nase_FeMo-co_biosynth"/>
</dbReference>
<evidence type="ECO:0000313" key="3">
    <source>
        <dbReference type="Proteomes" id="UP000525298"/>
    </source>
</evidence>
<gene>
    <name evidence="2" type="ORF">HNR65_001233</name>
</gene>
<keyword evidence="3" id="KW-1185">Reference proteome</keyword>
<evidence type="ECO:0000259" key="1">
    <source>
        <dbReference type="Pfam" id="PF02579"/>
    </source>
</evidence>
<dbReference type="SUPFAM" id="SSF53146">
    <property type="entry name" value="Nitrogenase accessory factor-like"/>
    <property type="match status" value="1"/>
</dbReference>
<dbReference type="RefSeq" id="WP_181550583.1">
    <property type="nucleotide sequence ID" value="NZ_JACDUS010000003.1"/>
</dbReference>
<dbReference type="Proteomes" id="UP000525298">
    <property type="component" value="Unassembled WGS sequence"/>
</dbReference>
<feature type="domain" description="Dinitrogenase iron-molybdenum cofactor biosynthesis" evidence="1">
    <location>
        <begin position="10"/>
        <end position="95"/>
    </location>
</feature>
<name>A0A7W0HK69_9BACT</name>
<evidence type="ECO:0000313" key="2">
    <source>
        <dbReference type="EMBL" id="MBA2880907.1"/>
    </source>
</evidence>
<protein>
    <submittedName>
        <fullName evidence="2">Putative Fe-Mo cluster-binding NifX family protein</fullName>
    </submittedName>
</protein>
<reference evidence="2 3" key="1">
    <citation type="submission" date="2020-07" db="EMBL/GenBank/DDBJ databases">
        <title>Genomic Encyclopedia of Type Strains, Phase IV (KMG-IV): sequencing the most valuable type-strain genomes for metagenomic binning, comparative biology and taxonomic classification.</title>
        <authorList>
            <person name="Goeker M."/>
        </authorList>
    </citation>
    <scope>NUCLEOTIDE SEQUENCE [LARGE SCALE GENOMIC DNA]</scope>
    <source>
        <strain evidence="2 3">DSM 17721</strain>
    </source>
</reference>
<dbReference type="EMBL" id="JACDUS010000003">
    <property type="protein sequence ID" value="MBA2880907.1"/>
    <property type="molecule type" value="Genomic_DNA"/>
</dbReference>
<sequence length="103" mass="11445">MIVGVPLFGRRVAPYFGSSPAIVFYEVQHGTIREKWIMEPDTDDPMEMARKIVKVKTDVLVCGGIQKFCRQWLQLQGVAVVENQKGEAEQVVTSLTASEGFSA</sequence>
<organism evidence="2 3">
    <name type="scientific">Desulfosalsimonas propionicica</name>
    <dbReference type="NCBI Taxonomy" id="332175"/>
    <lineage>
        <taxon>Bacteria</taxon>
        <taxon>Pseudomonadati</taxon>
        <taxon>Thermodesulfobacteriota</taxon>
        <taxon>Desulfobacteria</taxon>
        <taxon>Desulfobacterales</taxon>
        <taxon>Desulfosalsimonadaceae</taxon>
        <taxon>Desulfosalsimonas</taxon>
    </lineage>
</organism>
<dbReference type="Gene3D" id="3.30.420.130">
    <property type="entry name" value="Dinitrogenase iron-molybdenum cofactor biosynthesis domain"/>
    <property type="match status" value="1"/>
</dbReference>
<dbReference type="Pfam" id="PF02579">
    <property type="entry name" value="Nitro_FeMo-Co"/>
    <property type="match status" value="1"/>
</dbReference>
<proteinExistence type="predicted"/>
<dbReference type="InterPro" id="IPR036105">
    <property type="entry name" value="DiNase_FeMo-co_biosyn_sf"/>
</dbReference>
<accession>A0A7W0HK69</accession>
<dbReference type="AlphaFoldDB" id="A0A7W0HK69"/>